<dbReference type="EMBL" id="CAJOBI010313712">
    <property type="protein sequence ID" value="CAF5173473.1"/>
    <property type="molecule type" value="Genomic_DNA"/>
</dbReference>
<evidence type="ECO:0000256" key="2">
    <source>
        <dbReference type="ARBA" id="ARBA00022840"/>
    </source>
</evidence>
<dbReference type="AlphaFoldDB" id="A0A8S3GWC8"/>
<dbReference type="GO" id="GO:0031032">
    <property type="term" value="P:actomyosin structure organization"/>
    <property type="evidence" value="ECO:0007669"/>
    <property type="project" value="TreeGrafter"/>
</dbReference>
<keyword evidence="4" id="KW-0418">Kinase</keyword>
<feature type="binding site" evidence="3">
    <location>
        <position position="84"/>
    </location>
    <ligand>
        <name>ATP</name>
        <dbReference type="ChEBI" id="CHEBI:30616"/>
    </ligand>
</feature>
<protein>
    <recommendedName>
        <fullName evidence="5">Protein kinase domain-containing protein</fullName>
    </recommendedName>
</protein>
<comment type="similarity">
    <text evidence="4">Belongs to the protein kinase superfamily.</text>
</comment>
<keyword evidence="4" id="KW-0808">Transferase</keyword>
<dbReference type="GO" id="GO:0005737">
    <property type="term" value="C:cytoplasm"/>
    <property type="evidence" value="ECO:0007669"/>
    <property type="project" value="TreeGrafter"/>
</dbReference>
<dbReference type="PANTHER" id="PTHR22988:SF66">
    <property type="entry name" value="SERINE_THREONINE-PROTEIN KINASE GENGHIS KHAN"/>
    <property type="match status" value="1"/>
</dbReference>
<dbReference type="Proteomes" id="UP000676336">
    <property type="component" value="Unassembled WGS sequence"/>
</dbReference>
<dbReference type="Gene3D" id="1.10.510.10">
    <property type="entry name" value="Transferase(Phosphotransferase) domain 1"/>
    <property type="match status" value="1"/>
</dbReference>
<dbReference type="InterPro" id="IPR000719">
    <property type="entry name" value="Prot_kinase_dom"/>
</dbReference>
<dbReference type="Gene3D" id="3.30.200.20">
    <property type="entry name" value="Phosphorylase Kinase, domain 1"/>
    <property type="match status" value="1"/>
</dbReference>
<organism evidence="6 7">
    <name type="scientific">Rotaria magnacalcarata</name>
    <dbReference type="NCBI Taxonomy" id="392030"/>
    <lineage>
        <taxon>Eukaryota</taxon>
        <taxon>Metazoa</taxon>
        <taxon>Spiralia</taxon>
        <taxon>Gnathifera</taxon>
        <taxon>Rotifera</taxon>
        <taxon>Eurotatoria</taxon>
        <taxon>Bdelloidea</taxon>
        <taxon>Philodinida</taxon>
        <taxon>Philodinidae</taxon>
        <taxon>Rotaria</taxon>
    </lineage>
</organism>
<dbReference type="InterPro" id="IPR017441">
    <property type="entry name" value="Protein_kinase_ATP_BS"/>
</dbReference>
<name>A0A8S3GWC8_9BILA</name>
<dbReference type="InterPro" id="IPR011009">
    <property type="entry name" value="Kinase-like_dom_sf"/>
</dbReference>
<keyword evidence="4" id="KW-0723">Serine/threonine-protein kinase</keyword>
<dbReference type="PANTHER" id="PTHR22988">
    <property type="entry name" value="MYOTONIC DYSTROPHY S/T KINASE-RELATED"/>
    <property type="match status" value="1"/>
</dbReference>
<evidence type="ECO:0000313" key="6">
    <source>
        <dbReference type="EMBL" id="CAF5173473.1"/>
    </source>
</evidence>
<evidence type="ECO:0000256" key="3">
    <source>
        <dbReference type="PROSITE-ProRule" id="PRU10141"/>
    </source>
</evidence>
<gene>
    <name evidence="6" type="ORF">SMN809_LOCUS66623</name>
</gene>
<dbReference type="PROSITE" id="PS00108">
    <property type="entry name" value="PROTEIN_KINASE_ST"/>
    <property type="match status" value="1"/>
</dbReference>
<comment type="caution">
    <text evidence="6">The sequence shown here is derived from an EMBL/GenBank/DDBJ whole genome shotgun (WGS) entry which is preliminary data.</text>
</comment>
<dbReference type="Pfam" id="PF00069">
    <property type="entry name" value="Pkinase"/>
    <property type="match status" value="1"/>
</dbReference>
<feature type="domain" description="Protein kinase" evidence="5">
    <location>
        <begin position="55"/>
        <end position="283"/>
    </location>
</feature>
<dbReference type="GO" id="GO:0005856">
    <property type="term" value="C:cytoskeleton"/>
    <property type="evidence" value="ECO:0007669"/>
    <property type="project" value="TreeGrafter"/>
</dbReference>
<dbReference type="GO" id="GO:0004674">
    <property type="term" value="F:protein serine/threonine kinase activity"/>
    <property type="evidence" value="ECO:0007669"/>
    <property type="project" value="UniProtKB-KW"/>
</dbReference>
<dbReference type="InterPro" id="IPR050839">
    <property type="entry name" value="Rho-assoc_Ser/Thr_Kinase"/>
</dbReference>
<evidence type="ECO:0000313" key="7">
    <source>
        <dbReference type="Proteomes" id="UP000676336"/>
    </source>
</evidence>
<keyword evidence="2 3" id="KW-0067">ATP-binding</keyword>
<dbReference type="GO" id="GO:0005524">
    <property type="term" value="F:ATP binding"/>
    <property type="evidence" value="ECO:0007669"/>
    <property type="project" value="UniProtKB-UniRule"/>
</dbReference>
<accession>A0A8S3GWC8</accession>
<dbReference type="SUPFAM" id="SSF56112">
    <property type="entry name" value="Protein kinase-like (PK-like)"/>
    <property type="match status" value="1"/>
</dbReference>
<reference evidence="6" key="1">
    <citation type="submission" date="2021-02" db="EMBL/GenBank/DDBJ databases">
        <authorList>
            <person name="Nowell W R."/>
        </authorList>
    </citation>
    <scope>NUCLEOTIDE SEQUENCE</scope>
</reference>
<dbReference type="PROSITE" id="PS50011">
    <property type="entry name" value="PROTEIN_KINASE_DOM"/>
    <property type="match status" value="1"/>
</dbReference>
<dbReference type="SMART" id="SM00220">
    <property type="entry name" value="S_TKc"/>
    <property type="match status" value="1"/>
</dbReference>
<sequence length="283" mass="32676">QTVLGVEALLDAFIVLYDECCNSTLRREKTIAEFIEYAKSFISRVKRCRFNRNDFETIKIIGRGAFGEVAVVKLKNTDRVFAMKTLNKWEMLKRADTACFREERDVLVFGDPHWLTKLHYAFQDGENLYFIMDYYYGGDLLTLLSKFDDHFSEEMTRFYVAEMVLAIDSLHKLGYVHRDIKPDNVLLDGAGHIRLADFGSCLRMRADGTVQSNVAVGTPDYISPEILRAMEAGQGRYGPECDWWSLGCAMWEMLFGLPPFYAESLLETYGKIMMHVQKEVCFY</sequence>
<feature type="non-terminal residue" evidence="6">
    <location>
        <position position="1"/>
    </location>
</feature>
<dbReference type="FunFam" id="1.10.510.10:FF:000751">
    <property type="entry name" value="Non-specific serine/threonine protein kinase"/>
    <property type="match status" value="1"/>
</dbReference>
<evidence type="ECO:0000259" key="5">
    <source>
        <dbReference type="PROSITE" id="PS50011"/>
    </source>
</evidence>
<keyword evidence="1 3" id="KW-0547">Nucleotide-binding</keyword>
<dbReference type="FunFam" id="3.30.200.20:FF:001055">
    <property type="entry name" value="Serine/threonine-protein kinase MRCK beta"/>
    <property type="match status" value="1"/>
</dbReference>
<dbReference type="PROSITE" id="PS00107">
    <property type="entry name" value="PROTEIN_KINASE_ATP"/>
    <property type="match status" value="1"/>
</dbReference>
<evidence type="ECO:0000256" key="1">
    <source>
        <dbReference type="ARBA" id="ARBA00022741"/>
    </source>
</evidence>
<evidence type="ECO:0000256" key="4">
    <source>
        <dbReference type="RuleBase" id="RU000304"/>
    </source>
</evidence>
<dbReference type="InterPro" id="IPR008271">
    <property type="entry name" value="Ser/Thr_kinase_AS"/>
</dbReference>
<proteinExistence type="inferred from homology"/>